<dbReference type="InterPro" id="IPR015517">
    <property type="entry name" value="dCMP_deaminase-rel"/>
</dbReference>
<dbReference type="GO" id="GO:0005737">
    <property type="term" value="C:cytoplasm"/>
    <property type="evidence" value="ECO:0007669"/>
    <property type="project" value="TreeGrafter"/>
</dbReference>
<dbReference type="EMBL" id="MBDO02000084">
    <property type="protein sequence ID" value="RLN63910.1"/>
    <property type="molecule type" value="Genomic_DNA"/>
</dbReference>
<evidence type="ECO:0000256" key="9">
    <source>
        <dbReference type="SAM" id="MobiDB-lite"/>
    </source>
</evidence>
<dbReference type="EC" id="3.5.4.12" evidence="7"/>
<evidence type="ECO:0000313" key="13">
    <source>
        <dbReference type="Proteomes" id="UP000277300"/>
    </source>
</evidence>
<feature type="region of interest" description="Disordered" evidence="9">
    <location>
        <begin position="75"/>
        <end position="136"/>
    </location>
</feature>
<reference evidence="13 14" key="1">
    <citation type="submission" date="2018-07" db="EMBL/GenBank/DDBJ databases">
        <title>Genome sequencing of oomycete isolates from Chile give support for New Zealand origin for Phytophthora kernoviae and make available the first Nothophytophthora sp. genome.</title>
        <authorList>
            <person name="Studholme D.J."/>
            <person name="Sanfuentes E."/>
            <person name="Panda P."/>
            <person name="Hill R."/>
            <person name="Sambles C."/>
            <person name="Grant M."/>
            <person name="Williams N.M."/>
            <person name="Mcdougal R.L."/>
        </authorList>
    </citation>
    <scope>NUCLEOTIDE SEQUENCE [LARGE SCALE GENOMIC DNA]</scope>
    <source>
        <strain evidence="12">Chile6</strain>
        <strain evidence="11">Chile7</strain>
    </source>
</reference>
<dbReference type="GO" id="GO:0009165">
    <property type="term" value="P:nucleotide biosynthetic process"/>
    <property type="evidence" value="ECO:0007669"/>
    <property type="project" value="UniProtKB-KW"/>
</dbReference>
<comment type="similarity">
    <text evidence="2">Belongs to the cytidine and deoxycytidylate deaminase family.</text>
</comment>
<dbReference type="InterPro" id="IPR002125">
    <property type="entry name" value="CMP_dCMP_dom"/>
</dbReference>
<dbReference type="EMBL" id="MBAD02002774">
    <property type="protein sequence ID" value="RLN44619.1"/>
    <property type="molecule type" value="Genomic_DNA"/>
</dbReference>
<proteinExistence type="inferred from homology"/>
<dbReference type="AlphaFoldDB" id="A0A3F2RVA6"/>
<dbReference type="PROSITE" id="PS51747">
    <property type="entry name" value="CYT_DCMP_DEAMINASES_2"/>
    <property type="match status" value="1"/>
</dbReference>
<dbReference type="FunFam" id="3.40.140.10:FF:000021">
    <property type="entry name" value="Deoxycytidylate deaminase"/>
    <property type="match status" value="1"/>
</dbReference>
<accession>A0A3F2RVA6</accession>
<keyword evidence="6" id="KW-0862">Zinc</keyword>
<dbReference type="OrthoDB" id="6710946at2759"/>
<comment type="cofactor">
    <cofactor evidence="1">
        <name>Zn(2+)</name>
        <dbReference type="ChEBI" id="CHEBI:29105"/>
    </cofactor>
</comment>
<comment type="caution">
    <text evidence="12">The sequence shown here is derived from an EMBL/GenBank/DDBJ whole genome shotgun (WGS) entry which is preliminary data.</text>
</comment>
<dbReference type="CDD" id="cd01286">
    <property type="entry name" value="deoxycytidylate_deaminase"/>
    <property type="match status" value="1"/>
</dbReference>
<evidence type="ECO:0000259" key="10">
    <source>
        <dbReference type="PROSITE" id="PS51747"/>
    </source>
</evidence>
<evidence type="ECO:0000256" key="6">
    <source>
        <dbReference type="ARBA" id="ARBA00022833"/>
    </source>
</evidence>
<dbReference type="GO" id="GO:0004132">
    <property type="term" value="F:dCMP deaminase activity"/>
    <property type="evidence" value="ECO:0007669"/>
    <property type="project" value="UniProtKB-EC"/>
</dbReference>
<evidence type="ECO:0000256" key="1">
    <source>
        <dbReference type="ARBA" id="ARBA00001947"/>
    </source>
</evidence>
<dbReference type="SUPFAM" id="SSF53927">
    <property type="entry name" value="Cytidine deaminase-like"/>
    <property type="match status" value="1"/>
</dbReference>
<gene>
    <name evidence="11" type="ORF">BBJ29_001184</name>
    <name evidence="12" type="ORF">BBP00_00003789</name>
</gene>
<evidence type="ECO:0000313" key="12">
    <source>
        <dbReference type="EMBL" id="RLN63910.1"/>
    </source>
</evidence>
<evidence type="ECO:0000256" key="3">
    <source>
        <dbReference type="ARBA" id="ARBA00022723"/>
    </source>
</evidence>
<name>A0A3F2RVA6_9STRA</name>
<dbReference type="InterPro" id="IPR016193">
    <property type="entry name" value="Cytidine_deaminase-like"/>
</dbReference>
<evidence type="ECO:0000313" key="14">
    <source>
        <dbReference type="Proteomes" id="UP000284657"/>
    </source>
</evidence>
<dbReference type="PANTHER" id="PTHR11086:SF18">
    <property type="entry name" value="DEOXYCYTIDYLATE DEAMINASE"/>
    <property type="match status" value="1"/>
</dbReference>
<dbReference type="Gene3D" id="3.40.140.10">
    <property type="entry name" value="Cytidine Deaminase, domain 2"/>
    <property type="match status" value="1"/>
</dbReference>
<dbReference type="Pfam" id="PF00383">
    <property type="entry name" value="dCMP_cyt_deam_1"/>
    <property type="match status" value="1"/>
</dbReference>
<protein>
    <recommendedName>
        <fullName evidence="8">dCMP deaminase</fullName>
        <ecNumber evidence="7">3.5.4.12</ecNumber>
    </recommendedName>
    <alternativeName>
        <fullName evidence="8">dCMP deaminase</fullName>
    </alternativeName>
</protein>
<dbReference type="PANTHER" id="PTHR11086">
    <property type="entry name" value="DEOXYCYTIDYLATE DEAMINASE-RELATED"/>
    <property type="match status" value="1"/>
</dbReference>
<evidence type="ECO:0000256" key="8">
    <source>
        <dbReference type="ARBA" id="ARBA00041763"/>
    </source>
</evidence>
<evidence type="ECO:0000256" key="2">
    <source>
        <dbReference type="ARBA" id="ARBA00006576"/>
    </source>
</evidence>
<evidence type="ECO:0000313" key="11">
    <source>
        <dbReference type="EMBL" id="RLN44619.1"/>
    </source>
</evidence>
<feature type="compositionally biased region" description="Low complexity" evidence="9">
    <location>
        <begin position="75"/>
        <end position="84"/>
    </location>
</feature>
<sequence length="297" mass="32798">MTKLSGRQIMELFYTEVLKDDGIEDEVDRATLFRCKCGKTRSQRLKNGYTNLVQHVVVKHPEWVAAETREAHVSSSVAVANAKSPSEKKNGKLKAKIRGDTSGGGSSSSEGSNESDSSVEDTQEAHTAEATGTQPTVHKRTDYLSWDDYFMSVAFLSAMRSKDPSTQVGACIVNPEKKIVGIGYNGFPNGCDDDNLPWARESATQSPLETKYPMNAILNKNSTDVKGCTIYVALFPCNECAKLIIQSGISRVVYCSDKYNKDWKFVASRRLLDMAGVQYAQHQLQLSKVIIDFTSVQ</sequence>
<keyword evidence="5" id="KW-0378">Hydrolase</keyword>
<evidence type="ECO:0000256" key="4">
    <source>
        <dbReference type="ARBA" id="ARBA00022727"/>
    </source>
</evidence>
<feature type="domain" description="CMP/dCMP-type deaminase" evidence="10">
    <location>
        <begin position="145"/>
        <end position="279"/>
    </location>
</feature>
<dbReference type="InterPro" id="IPR035105">
    <property type="entry name" value="Deoxycytidylate_deaminase_dom"/>
</dbReference>
<organism evidence="12 13">
    <name type="scientific">Phytophthora kernoviae</name>
    <dbReference type="NCBI Taxonomy" id="325452"/>
    <lineage>
        <taxon>Eukaryota</taxon>
        <taxon>Sar</taxon>
        <taxon>Stramenopiles</taxon>
        <taxon>Oomycota</taxon>
        <taxon>Peronosporomycetes</taxon>
        <taxon>Peronosporales</taxon>
        <taxon>Peronosporaceae</taxon>
        <taxon>Phytophthora</taxon>
    </lineage>
</organism>
<evidence type="ECO:0000256" key="7">
    <source>
        <dbReference type="ARBA" id="ARBA00038938"/>
    </source>
</evidence>
<dbReference type="Proteomes" id="UP000284657">
    <property type="component" value="Unassembled WGS sequence"/>
</dbReference>
<feature type="compositionally biased region" description="Low complexity" evidence="9">
    <location>
        <begin position="107"/>
        <end position="116"/>
    </location>
</feature>
<evidence type="ECO:0000256" key="5">
    <source>
        <dbReference type="ARBA" id="ARBA00022801"/>
    </source>
</evidence>
<keyword evidence="3" id="KW-0479">Metal-binding</keyword>
<dbReference type="Proteomes" id="UP000277300">
    <property type="component" value="Unassembled WGS sequence"/>
</dbReference>
<dbReference type="GO" id="GO:0046872">
    <property type="term" value="F:metal ion binding"/>
    <property type="evidence" value="ECO:0007669"/>
    <property type="project" value="UniProtKB-KW"/>
</dbReference>
<keyword evidence="4" id="KW-0545">Nucleotide biosynthesis</keyword>